<dbReference type="InterPro" id="IPR013783">
    <property type="entry name" value="Ig-like_fold"/>
</dbReference>
<evidence type="ECO:0000313" key="6">
    <source>
        <dbReference type="WBParaSite" id="ACRNAN_scaffold2488.g27751.t1"/>
    </source>
</evidence>
<dbReference type="AlphaFoldDB" id="A0A914DGX2"/>
<organism evidence="5 6">
    <name type="scientific">Acrobeloides nanus</name>
    <dbReference type="NCBI Taxonomy" id="290746"/>
    <lineage>
        <taxon>Eukaryota</taxon>
        <taxon>Metazoa</taxon>
        <taxon>Ecdysozoa</taxon>
        <taxon>Nematoda</taxon>
        <taxon>Chromadorea</taxon>
        <taxon>Rhabditida</taxon>
        <taxon>Tylenchina</taxon>
        <taxon>Cephalobomorpha</taxon>
        <taxon>Cephaloboidea</taxon>
        <taxon>Cephalobidae</taxon>
        <taxon>Acrobeloides</taxon>
    </lineage>
</organism>
<accession>A0A914DGX2</accession>
<dbReference type="Pfam" id="PF01682">
    <property type="entry name" value="DB"/>
    <property type="match status" value="2"/>
</dbReference>
<dbReference type="InterPro" id="IPR036116">
    <property type="entry name" value="FN3_sf"/>
</dbReference>
<dbReference type="PANTHER" id="PTHR13817:SF155">
    <property type="entry name" value="IG-LIKE AND FIBRONECTIN TYPE-III DOMAIN-CONTAINING PROTEIN C25G4.10"/>
    <property type="match status" value="1"/>
</dbReference>
<name>A0A914DGX2_9BILA</name>
<dbReference type="SUPFAM" id="SSF48726">
    <property type="entry name" value="Immunoglobulin"/>
    <property type="match status" value="1"/>
</dbReference>
<reference evidence="6" key="1">
    <citation type="submission" date="2022-11" db="UniProtKB">
        <authorList>
            <consortium name="WormBaseParasite"/>
        </authorList>
    </citation>
    <scope>IDENTIFICATION</scope>
</reference>
<dbReference type="PANTHER" id="PTHR13817">
    <property type="entry name" value="TITIN"/>
    <property type="match status" value="1"/>
</dbReference>
<evidence type="ECO:0000313" key="5">
    <source>
        <dbReference type="Proteomes" id="UP000887540"/>
    </source>
</evidence>
<dbReference type="Proteomes" id="UP000887540">
    <property type="component" value="Unplaced"/>
</dbReference>
<dbReference type="PROSITE" id="PS50835">
    <property type="entry name" value="IG_LIKE"/>
    <property type="match status" value="1"/>
</dbReference>
<dbReference type="InterPro" id="IPR036179">
    <property type="entry name" value="Ig-like_dom_sf"/>
</dbReference>
<evidence type="ECO:0000256" key="2">
    <source>
        <dbReference type="SAM" id="SignalP"/>
    </source>
</evidence>
<feature type="domain" description="Fibronectin type-III" evidence="4">
    <location>
        <begin position="133"/>
        <end position="233"/>
    </location>
</feature>
<dbReference type="PROSITE" id="PS50853">
    <property type="entry name" value="FN3"/>
    <property type="match status" value="1"/>
</dbReference>
<feature type="domain" description="Ig-like" evidence="3">
    <location>
        <begin position="235"/>
        <end position="341"/>
    </location>
</feature>
<dbReference type="InterPro" id="IPR050964">
    <property type="entry name" value="Striated_Muscle_Regulatory"/>
</dbReference>
<keyword evidence="5" id="KW-1185">Reference proteome</keyword>
<keyword evidence="1" id="KW-0677">Repeat</keyword>
<keyword evidence="2" id="KW-0732">Signal</keyword>
<feature type="chain" id="PRO_5036742320" evidence="2">
    <location>
        <begin position="19"/>
        <end position="544"/>
    </location>
</feature>
<feature type="signal peptide" evidence="2">
    <location>
        <begin position="1"/>
        <end position="18"/>
    </location>
</feature>
<dbReference type="Pfam" id="PF00041">
    <property type="entry name" value="fn3"/>
    <property type="match status" value="1"/>
</dbReference>
<evidence type="ECO:0000256" key="1">
    <source>
        <dbReference type="ARBA" id="ARBA00022737"/>
    </source>
</evidence>
<protein>
    <submittedName>
        <fullName evidence="6">Uncharacterized protein</fullName>
    </submittedName>
</protein>
<dbReference type="InterPro" id="IPR003961">
    <property type="entry name" value="FN3_dom"/>
</dbReference>
<evidence type="ECO:0000259" key="3">
    <source>
        <dbReference type="PROSITE" id="PS50835"/>
    </source>
</evidence>
<dbReference type="InterPro" id="IPR007110">
    <property type="entry name" value="Ig-like_dom"/>
</dbReference>
<dbReference type="CDD" id="cd00063">
    <property type="entry name" value="FN3"/>
    <property type="match status" value="2"/>
</dbReference>
<dbReference type="WBParaSite" id="ACRNAN_scaffold2488.g27751.t1">
    <property type="protein sequence ID" value="ACRNAN_scaffold2488.g27751.t1"/>
    <property type="gene ID" value="ACRNAN_scaffold2488.g27751"/>
</dbReference>
<dbReference type="SUPFAM" id="SSF49265">
    <property type="entry name" value="Fibronectin type III"/>
    <property type="match status" value="1"/>
</dbReference>
<dbReference type="SMART" id="SM00060">
    <property type="entry name" value="FN3"/>
    <property type="match status" value="2"/>
</dbReference>
<proteinExistence type="predicted"/>
<dbReference type="Gene3D" id="2.60.40.10">
    <property type="entry name" value="Immunoglobulins"/>
    <property type="match status" value="3"/>
</dbReference>
<evidence type="ECO:0000259" key="4">
    <source>
        <dbReference type="PROSITE" id="PS50853"/>
    </source>
</evidence>
<sequence length="544" mass="60367">MLYLILAIFILLIKESDAAAVDQCCRRHQVPEICVNSLCNPTKPPDDFKVYEIFDHRNNCSSHLKKIAQCLSNGRNHTSCCSSEARDRDLNACFSLCEGEGLGSGVVWPKYQSCLAVNLPSMFTCFEKGYQNTPSPPQLITAVKVGPHMVELSWSPPTQNPNLAHKYEVICSESDQNMETEDDEIVEETRNTFITLTDLHPGTKYLAYIIAITRDGKRRSLASDIIHFQTSGVPPTIQAFKDPVQTPRTATSVILACRFQISGISHSKLHLEWQRKSGKGYEVINDPRFLLTSYVSSYGRPREFVTTLEIFHLQASDFTMYRCKIADEFGNAHADVQLKTSSMGAANSEPPDTPLGCCQYRGVESRCLAMCGASDNDAKKYVPRPSMPINCSGELAKVISCAMQGIDESPCCLKKKVPRTCMYLCDGSITPHSHMPFACLEHLESAQTCRANGLQKRPTAVDGLKATSSPGTDTVVLRWNQSERAEIYHVYWRKRPDQQWEVKSVVGTTKKISGADEVVVVAANAFGISQAAKLSLANAKWSRN</sequence>
<dbReference type="InterPro" id="IPR002602">
    <property type="entry name" value="DB"/>
</dbReference>